<dbReference type="AlphaFoldDB" id="A0A7L6B7Z9"/>
<protein>
    <submittedName>
        <fullName evidence="1">Uncharacterized protein</fullName>
    </submittedName>
</protein>
<accession>A0A7L6B7Z9</accession>
<dbReference type="Proteomes" id="UP000510844">
    <property type="component" value="Chromosome"/>
</dbReference>
<dbReference type="RefSeq" id="WP_181570420.1">
    <property type="nucleotide sequence ID" value="NZ_CP059322.2"/>
</dbReference>
<organism evidence="1 2">
    <name type="scientific">Micromonospora robiginosa</name>
    <dbReference type="NCBI Taxonomy" id="2749844"/>
    <lineage>
        <taxon>Bacteria</taxon>
        <taxon>Bacillati</taxon>
        <taxon>Actinomycetota</taxon>
        <taxon>Actinomycetes</taxon>
        <taxon>Micromonosporales</taxon>
        <taxon>Micromonosporaceae</taxon>
        <taxon>Micromonospora</taxon>
    </lineage>
</organism>
<dbReference type="KEGG" id="mfeu:H1D33_03520"/>
<name>A0A7L6B7Z9_9ACTN</name>
<dbReference type="EMBL" id="CP059322">
    <property type="protein sequence ID" value="QLQ37975.1"/>
    <property type="molecule type" value="Genomic_DNA"/>
</dbReference>
<reference evidence="1 2" key="2">
    <citation type="journal article" date="2021" name="Mar. Drugs">
        <title>A New Micromonospora Strain with Antibiotic Activity Isolated from the Microbiome of a Mid-Atlantic Deep-Sea Sponge.</title>
        <authorList>
            <person name="Back C.R."/>
            <person name="Stennett H.L."/>
            <person name="Williams S.E."/>
            <person name="Wang L."/>
            <person name="Ojeda Gomez J."/>
            <person name="Abdulle O.M."/>
            <person name="Duffy T."/>
            <person name="Neal C."/>
            <person name="Mantell J."/>
            <person name="Jepson M.A."/>
            <person name="Hendry K.R."/>
            <person name="Powell D."/>
            <person name="Stach J.E.M."/>
            <person name="Essex-Lopresti A.E."/>
            <person name="Willis C.L."/>
            <person name="Curnow P."/>
            <person name="Race P.R."/>
        </authorList>
    </citation>
    <scope>NUCLEOTIDE SEQUENCE [LARGE SCALE GENOMIC DNA]</scope>
    <source>
        <strain evidence="1 2">28ISP2-46</strain>
    </source>
</reference>
<evidence type="ECO:0000313" key="2">
    <source>
        <dbReference type="Proteomes" id="UP000510844"/>
    </source>
</evidence>
<proteinExistence type="predicted"/>
<gene>
    <name evidence="1" type="ORF">H1D33_03520</name>
</gene>
<sequence>MDLQFPLGLAEPHRRIVAAWVTENGLDPKDIPVDAKMTIADDTLTIEKFVRDENGRVVVETNNVLRETVTVPLRKPWPGLSRP</sequence>
<evidence type="ECO:0000313" key="1">
    <source>
        <dbReference type="EMBL" id="QLQ37975.1"/>
    </source>
</evidence>
<keyword evidence="2" id="KW-1185">Reference proteome</keyword>
<reference evidence="2" key="1">
    <citation type="submission" date="2020-07" db="EMBL/GenBank/DDBJ databases">
        <title>A new Micromonospora strain with potent antibiotic activity isolated from the microbiome of a mid-Atlantic deep-sea sponge.</title>
        <authorList>
            <person name="Back C.R."/>
            <person name="Stennett H.L."/>
            <person name="Williams S.E."/>
            <person name="Wang L."/>
            <person name="Ojeda Gomez J."/>
            <person name="Abdulle O.M."/>
            <person name="Duffy T."/>
            <person name="Hendry K.R."/>
            <person name="Powell D."/>
            <person name="Stach J.E."/>
            <person name="Essex-Lopresti A.E."/>
            <person name="Willis C.L."/>
            <person name="Curnow P."/>
            <person name="Race P.R."/>
        </authorList>
    </citation>
    <scope>NUCLEOTIDE SEQUENCE [LARGE SCALE GENOMIC DNA]</scope>
    <source>
        <strain evidence="2">28ISP2-46</strain>
    </source>
</reference>